<dbReference type="GO" id="GO:0016787">
    <property type="term" value="F:hydrolase activity"/>
    <property type="evidence" value="ECO:0007669"/>
    <property type="project" value="UniProtKB-KW"/>
</dbReference>
<keyword evidence="5" id="KW-1185">Reference proteome</keyword>
<feature type="domain" description="Phospholipase/carboxylesterase/thioesterase" evidence="3">
    <location>
        <begin position="21"/>
        <end position="219"/>
    </location>
</feature>
<protein>
    <submittedName>
        <fullName evidence="4">Phospholipase</fullName>
    </submittedName>
</protein>
<dbReference type="Gene3D" id="3.40.50.1820">
    <property type="entry name" value="alpha/beta hydrolase"/>
    <property type="match status" value="1"/>
</dbReference>
<name>A0A967KBK3_9PROT</name>
<dbReference type="PANTHER" id="PTHR10655:SF17">
    <property type="entry name" value="LYSOPHOSPHOLIPASE-LIKE PROTEIN 1"/>
    <property type="match status" value="1"/>
</dbReference>
<evidence type="ECO:0000259" key="3">
    <source>
        <dbReference type="Pfam" id="PF02230"/>
    </source>
</evidence>
<comment type="caution">
    <text evidence="4">The sequence shown here is derived from an EMBL/GenBank/DDBJ whole genome shotgun (WGS) entry which is preliminary data.</text>
</comment>
<dbReference type="Pfam" id="PF02230">
    <property type="entry name" value="Abhydrolase_2"/>
    <property type="match status" value="1"/>
</dbReference>
<organism evidence="4 5">
    <name type="scientific">Pelagibius litoralis</name>
    <dbReference type="NCBI Taxonomy" id="374515"/>
    <lineage>
        <taxon>Bacteria</taxon>
        <taxon>Pseudomonadati</taxon>
        <taxon>Pseudomonadota</taxon>
        <taxon>Alphaproteobacteria</taxon>
        <taxon>Rhodospirillales</taxon>
        <taxon>Rhodovibrionaceae</taxon>
        <taxon>Pelagibius</taxon>
    </lineage>
</organism>
<evidence type="ECO:0000256" key="1">
    <source>
        <dbReference type="ARBA" id="ARBA00006499"/>
    </source>
</evidence>
<gene>
    <name evidence="4" type="ORF">HBA54_21310</name>
</gene>
<dbReference type="RefSeq" id="WP_167228464.1">
    <property type="nucleotide sequence ID" value="NZ_JAAQPH010000019.1"/>
</dbReference>
<evidence type="ECO:0000313" key="4">
    <source>
        <dbReference type="EMBL" id="NIA71142.1"/>
    </source>
</evidence>
<dbReference type="InterPro" id="IPR029058">
    <property type="entry name" value="AB_hydrolase_fold"/>
</dbReference>
<dbReference type="PANTHER" id="PTHR10655">
    <property type="entry name" value="LYSOPHOSPHOLIPASE-RELATED"/>
    <property type="match status" value="1"/>
</dbReference>
<dbReference type="InterPro" id="IPR003140">
    <property type="entry name" value="PLipase/COase/thioEstase"/>
</dbReference>
<keyword evidence="2" id="KW-0378">Hydrolase</keyword>
<comment type="similarity">
    <text evidence="1">Belongs to the AB hydrolase superfamily. AB hydrolase 2 family.</text>
</comment>
<sequence>MQSPDPTQTLDGPRHGPEAGGKVSRLVVFLHGLGADGNDLISLAPILAPLLPETAFVSPDAPFPCDMAPMGRQWFSLQGYAPEAMLAGVQAVAPALNDFLDQELARHGLDDGQLALIGFSQGTMTALHVALRRAKPCALVIGFSGALVKPELLTGELVSRPPVVLVHGEADPVVPFAALPAAEAALGACQVPVKSLARPGLGHGIDQEGLEFAALALRQHLIAAGAESA</sequence>
<evidence type="ECO:0000256" key="2">
    <source>
        <dbReference type="ARBA" id="ARBA00022801"/>
    </source>
</evidence>
<dbReference type="AlphaFoldDB" id="A0A967KBK3"/>
<evidence type="ECO:0000313" key="5">
    <source>
        <dbReference type="Proteomes" id="UP000761264"/>
    </source>
</evidence>
<dbReference type="Proteomes" id="UP000761264">
    <property type="component" value="Unassembled WGS sequence"/>
</dbReference>
<dbReference type="EMBL" id="JAAQPH010000019">
    <property type="protein sequence ID" value="NIA71142.1"/>
    <property type="molecule type" value="Genomic_DNA"/>
</dbReference>
<dbReference type="InterPro" id="IPR050565">
    <property type="entry name" value="LYPA1-2/EST-like"/>
</dbReference>
<dbReference type="SUPFAM" id="SSF53474">
    <property type="entry name" value="alpha/beta-Hydrolases"/>
    <property type="match status" value="1"/>
</dbReference>
<proteinExistence type="inferred from homology"/>
<reference evidence="4" key="1">
    <citation type="submission" date="2020-03" db="EMBL/GenBank/DDBJ databases">
        <title>Genome of Pelagibius litoralis DSM 21314T.</title>
        <authorList>
            <person name="Wang G."/>
        </authorList>
    </citation>
    <scope>NUCLEOTIDE SEQUENCE</scope>
    <source>
        <strain evidence="4">DSM 21314</strain>
    </source>
</reference>
<accession>A0A967KBK3</accession>